<comment type="caution">
    <text evidence="2">The sequence shown here is derived from an EMBL/GenBank/DDBJ whole genome shotgun (WGS) entry which is preliminary data.</text>
</comment>
<keyword evidence="1" id="KW-0812">Transmembrane</keyword>
<dbReference type="PANTHER" id="PTHR35791">
    <property type="entry name" value="UPF0754 MEMBRANE PROTEIN YHEB"/>
    <property type="match status" value="1"/>
</dbReference>
<evidence type="ECO:0000313" key="2">
    <source>
        <dbReference type="EMBL" id="KAG5181878.1"/>
    </source>
</evidence>
<feature type="transmembrane region" description="Helical" evidence="1">
    <location>
        <begin position="376"/>
        <end position="396"/>
    </location>
</feature>
<keyword evidence="3" id="KW-1185">Reference proteome</keyword>
<feature type="transmembrane region" description="Helical" evidence="1">
    <location>
        <begin position="214"/>
        <end position="236"/>
    </location>
</feature>
<dbReference type="OrthoDB" id="410754at2759"/>
<keyword evidence="1" id="KW-1133">Transmembrane helix</keyword>
<proteinExistence type="predicted"/>
<dbReference type="Proteomes" id="UP000664859">
    <property type="component" value="Unassembled WGS sequence"/>
</dbReference>
<feature type="transmembrane region" description="Helical" evidence="1">
    <location>
        <begin position="187"/>
        <end position="208"/>
    </location>
</feature>
<evidence type="ECO:0000256" key="1">
    <source>
        <dbReference type="SAM" id="Phobius"/>
    </source>
</evidence>
<protein>
    <submittedName>
        <fullName evidence="2">Uncharacterized protein</fullName>
    </submittedName>
</protein>
<dbReference type="PANTHER" id="PTHR35791:SF1">
    <property type="entry name" value="UPF0754 MEMBRANE PROTEIN YHEB"/>
    <property type="match status" value="1"/>
</dbReference>
<accession>A0A835Z427</accession>
<organism evidence="2 3">
    <name type="scientific">Tribonema minus</name>
    <dbReference type="NCBI Taxonomy" id="303371"/>
    <lineage>
        <taxon>Eukaryota</taxon>
        <taxon>Sar</taxon>
        <taxon>Stramenopiles</taxon>
        <taxon>Ochrophyta</taxon>
        <taxon>PX clade</taxon>
        <taxon>Xanthophyceae</taxon>
        <taxon>Tribonematales</taxon>
        <taxon>Tribonemataceae</taxon>
        <taxon>Tribonema</taxon>
    </lineage>
</organism>
<reference evidence="2" key="1">
    <citation type="submission" date="2021-02" db="EMBL/GenBank/DDBJ databases">
        <title>First Annotated Genome of the Yellow-green Alga Tribonema minus.</title>
        <authorList>
            <person name="Mahan K.M."/>
        </authorList>
    </citation>
    <scope>NUCLEOTIDE SEQUENCE</scope>
    <source>
        <strain evidence="2">UTEX B ZZ1240</strain>
    </source>
</reference>
<dbReference type="AlphaFoldDB" id="A0A835Z427"/>
<gene>
    <name evidence="2" type="ORF">JKP88DRAFT_199724</name>
</gene>
<feature type="non-terminal residue" evidence="2">
    <location>
        <position position="426"/>
    </location>
</feature>
<keyword evidence="1" id="KW-0472">Membrane</keyword>
<name>A0A835Z427_9STRA</name>
<evidence type="ECO:0000313" key="3">
    <source>
        <dbReference type="Proteomes" id="UP000664859"/>
    </source>
</evidence>
<sequence length="426" mass="47239">MQTLSIPLTAAFVGWFTNKLAVDMIFYPLQWRGIPLHVIEGQPFGLIGWQGIVPAKAAVMAARMTDMVTTQLVNVQEVFMRLKPQEIAALLAPEIGPMAKDVAGKPCASHLCFTAPHSAVLAADQVGRLIELRQRFLVRLVKDLQKNVDRRVPRLEYSVHFAYVQHCETRTILVDLFKKCGKKEFPFLVNSGLWFGFLLGLLQMALWLLCDRAWTIPVGGFIVGIITNAIAIKLIFEPVDPVFFGPFKLQGLFLQRQAEVSAEFAEYFTTNVVHSRNIWRVMLLGSRAPFFFKLLSKHVTPFIKQASCIVGTPVDDDLAKGLAHKVGMRLKDHVHVLDDYTDKTLRLQETMDLKMKMMSSRTFEGVLHPVFQEDEFTLIVAGGALGLAAGLIQMYFSLGDKSGGKAKAAAAAAAAASTDSDRSQDS</sequence>
<dbReference type="EMBL" id="JAFCMP010000290">
    <property type="protein sequence ID" value="KAG5181878.1"/>
    <property type="molecule type" value="Genomic_DNA"/>
</dbReference>